<sequence>MKDEKKEMEDRLFAIFVCLVLSRKQVSKALNKSLSTIDRWRKQSINLEYSKSGDAKNSTIEYSISEIARYIVSNKIKVL</sequence>
<dbReference type="EMBL" id="CP054492">
    <property type="protein sequence ID" value="QOY53198.1"/>
    <property type="molecule type" value="Genomic_DNA"/>
</dbReference>
<dbReference type="AlphaFoldDB" id="A0A7S7LXC0"/>
<evidence type="ECO:0000313" key="1">
    <source>
        <dbReference type="EMBL" id="QOY53198.1"/>
    </source>
</evidence>
<reference evidence="1 2" key="1">
    <citation type="submission" date="2020-05" db="EMBL/GenBank/DDBJ databases">
        <title>Sulfurimonas marisnigri, sp. nov., and Sulfurimonas baltica, sp. nov., manganese oxide reducing chemolithoautotrophs of the class Epsilonproteobacteria isolated from the pelagic redoxclines of the Black and Baltic Seas and emended description of the genus Sulfurimonas.</title>
        <authorList>
            <person name="Henkel J.V."/>
            <person name="Laudan C."/>
            <person name="Werner J."/>
            <person name="Neu T."/>
            <person name="Plewe S."/>
            <person name="Sproer C."/>
            <person name="Bunk B."/>
            <person name="Schulz-Vogt H.N."/>
        </authorList>
    </citation>
    <scope>NUCLEOTIDE SEQUENCE [LARGE SCALE GENOMIC DNA]</scope>
    <source>
        <strain evidence="1 2">GD2</strain>
    </source>
</reference>
<accession>A0A7S7LXC0</accession>
<gene>
    <name evidence="1" type="ORF">HUE88_05835</name>
</gene>
<dbReference type="SUPFAM" id="SSF46955">
    <property type="entry name" value="Putative DNA-binding domain"/>
    <property type="match status" value="1"/>
</dbReference>
<dbReference type="InterPro" id="IPR009061">
    <property type="entry name" value="DNA-bd_dom_put_sf"/>
</dbReference>
<dbReference type="Proteomes" id="UP000593994">
    <property type="component" value="Chromosome"/>
</dbReference>
<proteinExistence type="predicted"/>
<keyword evidence="2" id="KW-1185">Reference proteome</keyword>
<evidence type="ECO:0000313" key="2">
    <source>
        <dbReference type="Proteomes" id="UP000593994"/>
    </source>
</evidence>
<name>A0A7S7LXC0_9BACT</name>
<protein>
    <submittedName>
        <fullName evidence="1">Helix-turn-helix domain-containing protein</fullName>
    </submittedName>
</protein>
<organism evidence="1 2">
    <name type="scientific">Candidatus Sulfurimonas baltica</name>
    <dbReference type="NCBI Taxonomy" id="2740404"/>
    <lineage>
        <taxon>Bacteria</taxon>
        <taxon>Pseudomonadati</taxon>
        <taxon>Campylobacterota</taxon>
        <taxon>Epsilonproteobacteria</taxon>
        <taxon>Campylobacterales</taxon>
        <taxon>Sulfurimonadaceae</taxon>
        <taxon>Sulfurimonas</taxon>
    </lineage>
</organism>
<dbReference type="RefSeq" id="WP_194372019.1">
    <property type="nucleotide sequence ID" value="NZ_CP054492.1"/>
</dbReference>
<dbReference type="KEGG" id="sbal:HUE88_05835"/>